<gene>
    <name evidence="7" type="ORF">ZOSMA_89G00030</name>
</gene>
<organism evidence="7 8">
    <name type="scientific">Zostera marina</name>
    <name type="common">Eelgrass</name>
    <dbReference type="NCBI Taxonomy" id="29655"/>
    <lineage>
        <taxon>Eukaryota</taxon>
        <taxon>Viridiplantae</taxon>
        <taxon>Streptophyta</taxon>
        <taxon>Embryophyta</taxon>
        <taxon>Tracheophyta</taxon>
        <taxon>Spermatophyta</taxon>
        <taxon>Magnoliopsida</taxon>
        <taxon>Liliopsida</taxon>
        <taxon>Zosteraceae</taxon>
        <taxon>Zostera</taxon>
    </lineage>
</organism>
<feature type="region of interest" description="Disordered" evidence="6">
    <location>
        <begin position="1"/>
        <end position="22"/>
    </location>
</feature>
<evidence type="ECO:0000256" key="3">
    <source>
        <dbReference type="ARBA" id="ARBA00022712"/>
    </source>
</evidence>
<dbReference type="InterPro" id="IPR039657">
    <property type="entry name" value="Dimethylallyltransferase"/>
</dbReference>
<feature type="compositionally biased region" description="Basic residues" evidence="6">
    <location>
        <begin position="304"/>
        <end position="315"/>
    </location>
</feature>
<evidence type="ECO:0000256" key="2">
    <source>
        <dbReference type="ARBA" id="ARBA00022679"/>
    </source>
</evidence>
<keyword evidence="8" id="KW-1185">Reference proteome</keyword>
<evidence type="ECO:0000313" key="8">
    <source>
        <dbReference type="Proteomes" id="UP000036987"/>
    </source>
</evidence>
<evidence type="ECO:0000256" key="1">
    <source>
        <dbReference type="ARBA" id="ARBA00005842"/>
    </source>
</evidence>
<name>A0A0K9NKB1_ZOSMR</name>
<protein>
    <submittedName>
        <fullName evidence="7">tRNA dimethylallyltransferase</fullName>
    </submittedName>
</protein>
<dbReference type="EMBL" id="LFYR01002109">
    <property type="protein sequence ID" value="KMZ57053.1"/>
    <property type="molecule type" value="Genomic_DNA"/>
</dbReference>
<sequence>MVARSLHHHKRHSCHQKNTVGMTTNSSAKEKVVFVMGATGTGKSRLAIDLATRFAGEVINSDKMQVYKGLNIVTNKVTAEECGNIRHHLIGTIEPDQDFNASDFRTHVMELVDVVLSRGRLPIIAGGSNSFIEALVDGEDGTFRAMYECCFLWVEVALPVLDSFVSERVDDMVRVGMVEEVKEMFDPNVSDYSRGIRRSIGFPEMSRFLKMEITKAEAIKEIKENTCILARNQLGKIIRLFVNWRMDWRMRVDATEAFLERRNKNRLNDEWENKVARPSIDFVIDFLTGGKLNKPSSAKTAKSTGKKKNKSKNKNKNNTPCSDVSTSITTSSGITLVGAT</sequence>
<dbReference type="PANTHER" id="PTHR11088">
    <property type="entry name" value="TRNA DIMETHYLALLYLTRANSFERASE"/>
    <property type="match status" value="1"/>
</dbReference>
<dbReference type="OrthoDB" id="775260at2759"/>
<keyword evidence="2 7" id="KW-0808">Transferase</keyword>
<keyword evidence="3" id="KW-0203">Cytokinin biosynthesis</keyword>
<dbReference type="Proteomes" id="UP000036987">
    <property type="component" value="Unassembled WGS sequence"/>
</dbReference>
<dbReference type="GO" id="GO:0005739">
    <property type="term" value="C:mitochondrion"/>
    <property type="evidence" value="ECO:0000318"/>
    <property type="project" value="GO_Central"/>
</dbReference>
<evidence type="ECO:0000256" key="5">
    <source>
        <dbReference type="ARBA" id="ARBA00022840"/>
    </source>
</evidence>
<dbReference type="AlphaFoldDB" id="A0A0K9NKB1"/>
<dbReference type="InterPro" id="IPR027417">
    <property type="entry name" value="P-loop_NTPase"/>
</dbReference>
<keyword evidence="4" id="KW-0547">Nucleotide-binding</keyword>
<dbReference type="Gene3D" id="1.10.287.890">
    <property type="entry name" value="Crystal structure of tRNA isopentenylpyrophosphate transferase (bh2366) domain"/>
    <property type="match status" value="1"/>
</dbReference>
<evidence type="ECO:0000256" key="4">
    <source>
        <dbReference type="ARBA" id="ARBA00022741"/>
    </source>
</evidence>
<dbReference type="Pfam" id="PF01715">
    <property type="entry name" value="IPPT"/>
    <property type="match status" value="2"/>
</dbReference>
<dbReference type="GO" id="GO:0052381">
    <property type="term" value="F:tRNA dimethylallyltransferase activity"/>
    <property type="evidence" value="ECO:0000318"/>
    <property type="project" value="GO_Central"/>
</dbReference>
<dbReference type="SUPFAM" id="SSF52540">
    <property type="entry name" value="P-loop containing nucleoside triphosphate hydrolases"/>
    <property type="match status" value="1"/>
</dbReference>
<comment type="caution">
    <text evidence="7">The sequence shown here is derived from an EMBL/GenBank/DDBJ whole genome shotgun (WGS) entry which is preliminary data.</text>
</comment>
<comment type="similarity">
    <text evidence="1">Belongs to the IPP transferase family.</text>
</comment>
<feature type="compositionally biased region" description="Low complexity" evidence="6">
    <location>
        <begin position="316"/>
        <end position="340"/>
    </location>
</feature>
<keyword evidence="5" id="KW-0067">ATP-binding</keyword>
<proteinExistence type="inferred from homology"/>
<dbReference type="PANTHER" id="PTHR11088:SF74">
    <property type="entry name" value="ADENYLATE ISOPENTENYLTRANSFERASE 5, CHLOROPLASTIC"/>
    <property type="match status" value="1"/>
</dbReference>
<accession>A0A0K9NKB1</accession>
<dbReference type="Gene3D" id="3.40.50.300">
    <property type="entry name" value="P-loop containing nucleotide triphosphate hydrolases"/>
    <property type="match status" value="1"/>
</dbReference>
<dbReference type="GO" id="GO:0009691">
    <property type="term" value="P:cytokinin biosynthetic process"/>
    <property type="evidence" value="ECO:0000318"/>
    <property type="project" value="GO_Central"/>
</dbReference>
<evidence type="ECO:0000256" key="6">
    <source>
        <dbReference type="SAM" id="MobiDB-lite"/>
    </source>
</evidence>
<feature type="compositionally biased region" description="Basic residues" evidence="6">
    <location>
        <begin position="1"/>
        <end position="15"/>
    </location>
</feature>
<dbReference type="GO" id="GO:0006400">
    <property type="term" value="P:tRNA modification"/>
    <property type="evidence" value="ECO:0000318"/>
    <property type="project" value="GO_Central"/>
</dbReference>
<reference evidence="8" key="1">
    <citation type="journal article" date="2016" name="Nature">
        <title>The genome of the seagrass Zostera marina reveals angiosperm adaptation to the sea.</title>
        <authorList>
            <person name="Olsen J.L."/>
            <person name="Rouze P."/>
            <person name="Verhelst B."/>
            <person name="Lin Y.-C."/>
            <person name="Bayer T."/>
            <person name="Collen J."/>
            <person name="Dattolo E."/>
            <person name="De Paoli E."/>
            <person name="Dittami S."/>
            <person name="Maumus F."/>
            <person name="Michel G."/>
            <person name="Kersting A."/>
            <person name="Lauritano C."/>
            <person name="Lohaus R."/>
            <person name="Toepel M."/>
            <person name="Tonon T."/>
            <person name="Vanneste K."/>
            <person name="Amirebrahimi M."/>
            <person name="Brakel J."/>
            <person name="Bostroem C."/>
            <person name="Chovatia M."/>
            <person name="Grimwood J."/>
            <person name="Jenkins J.W."/>
            <person name="Jueterbock A."/>
            <person name="Mraz A."/>
            <person name="Stam W.T."/>
            <person name="Tice H."/>
            <person name="Bornberg-Bauer E."/>
            <person name="Green P.J."/>
            <person name="Pearson G.A."/>
            <person name="Procaccini G."/>
            <person name="Duarte C.M."/>
            <person name="Schmutz J."/>
            <person name="Reusch T.B.H."/>
            <person name="Van de Peer Y."/>
        </authorList>
    </citation>
    <scope>NUCLEOTIDE SEQUENCE [LARGE SCALE GENOMIC DNA]</scope>
    <source>
        <strain evidence="8">cv. Finnish</strain>
    </source>
</reference>
<dbReference type="STRING" id="29655.A0A0K9NKB1"/>
<dbReference type="GO" id="GO:0005524">
    <property type="term" value="F:ATP binding"/>
    <property type="evidence" value="ECO:0007669"/>
    <property type="project" value="UniProtKB-KW"/>
</dbReference>
<dbReference type="OMA" id="NTHEDFA"/>
<evidence type="ECO:0000313" key="7">
    <source>
        <dbReference type="EMBL" id="KMZ57053.1"/>
    </source>
</evidence>
<feature type="region of interest" description="Disordered" evidence="6">
    <location>
        <begin position="295"/>
        <end position="340"/>
    </location>
</feature>